<protein>
    <submittedName>
        <fullName evidence="3">GGDEF domain-containing protein</fullName>
    </submittedName>
</protein>
<dbReference type="NCBIfam" id="TIGR00254">
    <property type="entry name" value="GGDEF"/>
    <property type="match status" value="1"/>
</dbReference>
<dbReference type="SMART" id="SM00267">
    <property type="entry name" value="GGDEF"/>
    <property type="match status" value="1"/>
</dbReference>
<evidence type="ECO:0000313" key="4">
    <source>
        <dbReference type="Proteomes" id="UP000269301"/>
    </source>
</evidence>
<dbReference type="OrthoDB" id="9759607at2"/>
<feature type="transmembrane region" description="Helical" evidence="1">
    <location>
        <begin position="7"/>
        <end position="27"/>
    </location>
</feature>
<feature type="domain" description="GGDEF" evidence="2">
    <location>
        <begin position="355"/>
        <end position="490"/>
    </location>
</feature>
<feature type="transmembrane region" description="Helical" evidence="1">
    <location>
        <begin position="299"/>
        <end position="317"/>
    </location>
</feature>
<dbReference type="InterPro" id="IPR000160">
    <property type="entry name" value="GGDEF_dom"/>
</dbReference>
<reference evidence="3 4" key="1">
    <citation type="journal article" date="2016" name="Int. J. Syst. Evol. Microbiol.">
        <title>Oceanobacillus halophilus sp. nov., a novel moderately halophilic bacterium from a hypersaline lake.</title>
        <authorList>
            <person name="Amoozegar M.A."/>
            <person name="Bagheri M."/>
            <person name="Makhdoumi A."/>
            <person name="Nikou M.M."/>
            <person name="Fazeli S.A.S."/>
            <person name="Schumann P."/>
            <person name="Sproer C."/>
            <person name="Sanchez-Porro C."/>
            <person name="Ventosa A."/>
        </authorList>
    </citation>
    <scope>NUCLEOTIDE SEQUENCE [LARGE SCALE GENOMIC DNA]</scope>
    <source>
        <strain evidence="3 4">DSM 23996</strain>
    </source>
</reference>
<name>A0A494ZSK0_9BACI</name>
<keyword evidence="1" id="KW-0472">Membrane</keyword>
<dbReference type="SUPFAM" id="SSF55073">
    <property type="entry name" value="Nucleotide cyclase"/>
    <property type="match status" value="1"/>
</dbReference>
<keyword evidence="1" id="KW-0812">Transmembrane</keyword>
<gene>
    <name evidence="3" type="ORF">D8M06_18115</name>
</gene>
<dbReference type="InterPro" id="IPR029787">
    <property type="entry name" value="Nucleotide_cyclase"/>
</dbReference>
<keyword evidence="4" id="KW-1185">Reference proteome</keyword>
<dbReference type="FunFam" id="3.30.70.270:FF:000001">
    <property type="entry name" value="Diguanylate cyclase domain protein"/>
    <property type="match status" value="1"/>
</dbReference>
<dbReference type="Pfam" id="PF00990">
    <property type="entry name" value="GGDEF"/>
    <property type="match status" value="1"/>
</dbReference>
<organism evidence="3 4">
    <name type="scientific">Oceanobacillus halophilus</name>
    <dbReference type="NCBI Taxonomy" id="930130"/>
    <lineage>
        <taxon>Bacteria</taxon>
        <taxon>Bacillati</taxon>
        <taxon>Bacillota</taxon>
        <taxon>Bacilli</taxon>
        <taxon>Bacillales</taxon>
        <taxon>Bacillaceae</taxon>
        <taxon>Oceanobacillus</taxon>
    </lineage>
</organism>
<accession>A0A494ZSK0</accession>
<dbReference type="CDD" id="cd01949">
    <property type="entry name" value="GGDEF"/>
    <property type="match status" value="1"/>
</dbReference>
<dbReference type="Gene3D" id="3.30.70.270">
    <property type="match status" value="1"/>
</dbReference>
<dbReference type="PROSITE" id="PS50887">
    <property type="entry name" value="GGDEF"/>
    <property type="match status" value="1"/>
</dbReference>
<dbReference type="PANTHER" id="PTHR46663">
    <property type="entry name" value="DIGUANYLATE CYCLASE DGCT-RELATED"/>
    <property type="match status" value="1"/>
</dbReference>
<dbReference type="InterPro" id="IPR043128">
    <property type="entry name" value="Rev_trsase/Diguanyl_cyclase"/>
</dbReference>
<dbReference type="EMBL" id="RBZP01000026">
    <property type="protein sequence ID" value="RKQ29048.1"/>
    <property type="molecule type" value="Genomic_DNA"/>
</dbReference>
<dbReference type="AlphaFoldDB" id="A0A494ZSK0"/>
<proteinExistence type="predicted"/>
<dbReference type="RefSeq" id="WP_121205995.1">
    <property type="nucleotide sequence ID" value="NZ_RBZP01000026.1"/>
</dbReference>
<dbReference type="Proteomes" id="UP000269301">
    <property type="component" value="Unassembled WGS sequence"/>
</dbReference>
<evidence type="ECO:0000259" key="2">
    <source>
        <dbReference type="PROSITE" id="PS50887"/>
    </source>
</evidence>
<dbReference type="InterPro" id="IPR052163">
    <property type="entry name" value="DGC-Regulatory_Protein"/>
</dbReference>
<keyword evidence="1" id="KW-1133">Transmembrane helix</keyword>
<comment type="caution">
    <text evidence="3">The sequence shown here is derived from an EMBL/GenBank/DDBJ whole genome shotgun (WGS) entry which is preliminary data.</text>
</comment>
<evidence type="ECO:0000313" key="3">
    <source>
        <dbReference type="EMBL" id="RKQ29048.1"/>
    </source>
</evidence>
<sequence>MKKSFRLQLFFIMIVFAIVIAFTIAFINQKRMTEQLIKNNQFQIEQIEETVKYSLETIDKVYYYFDEDTTLNMRMNMNSLMDLYEENNSFKEWDFQRLKESMGMDIYIINKDNIITHSSLKRDIGMDFDVCCSTLASTLEDRRKTGEFYHDGIDIDQGSGEITKYSYMATKDQKYIIELGYKLQSGMIFNEFNFLKVINELETKYPSIDEINVINIGGIPLGEEKQKGLSADRRQAFNNTLHTGVPSEIEGTWNNKNRTYRYVTYTSKYDEGLTKNKVIEIVYNEHQLESVLQENQKTFLIQLLLISVVTVMLALILSKLVAKPMYMAFHDSLTGLKNRAAFEERLSKELKKSKENTALLMFDLDNFKLINDQLGHDQGDQLLKLIADTVKSSLSGDITAYRLGGDEFALIIPSATNEKSVKIASRILQDLKETFYSQQSLNGLDVTASMGIAITSSDSMEDIESLYRKADRAMYNSKVEGKNQFSFYNNDRNEETNEYWRTIN</sequence>
<dbReference type="PANTHER" id="PTHR46663:SF2">
    <property type="entry name" value="GGDEF DOMAIN-CONTAINING PROTEIN"/>
    <property type="match status" value="1"/>
</dbReference>
<evidence type="ECO:0000256" key="1">
    <source>
        <dbReference type="SAM" id="Phobius"/>
    </source>
</evidence>